<gene>
    <name evidence="1" type="ORF">GO620_004220</name>
</gene>
<dbReference type="KEGG" id="mgik:GO620_004220"/>
<dbReference type="RefSeq" id="WP_157526556.1">
    <property type="nucleotide sequence ID" value="NZ_CP066775.1"/>
</dbReference>
<reference evidence="1 2" key="1">
    <citation type="submission" date="2020-12" db="EMBL/GenBank/DDBJ databases">
        <title>HMF7856_wgs.fasta genome submission.</title>
        <authorList>
            <person name="Kang H."/>
            <person name="Kim H."/>
            <person name="Joh K."/>
        </authorList>
    </citation>
    <scope>NUCLEOTIDE SEQUENCE [LARGE SCALE GENOMIC DNA]</scope>
    <source>
        <strain evidence="1 2">HMF7856</strain>
    </source>
</reference>
<keyword evidence="2" id="KW-1185">Reference proteome</keyword>
<proteinExistence type="predicted"/>
<organism evidence="1 2">
    <name type="scientific">Mucilaginibacter ginkgonis</name>
    <dbReference type="NCBI Taxonomy" id="2682091"/>
    <lineage>
        <taxon>Bacteria</taxon>
        <taxon>Pseudomonadati</taxon>
        <taxon>Bacteroidota</taxon>
        <taxon>Sphingobacteriia</taxon>
        <taxon>Sphingobacteriales</taxon>
        <taxon>Sphingobacteriaceae</taxon>
        <taxon>Mucilaginibacter</taxon>
    </lineage>
</organism>
<accession>A0A6I4IP02</accession>
<dbReference type="EMBL" id="CP066775">
    <property type="protein sequence ID" value="QQL50672.1"/>
    <property type="molecule type" value="Genomic_DNA"/>
</dbReference>
<dbReference type="Proteomes" id="UP000429232">
    <property type="component" value="Chromosome"/>
</dbReference>
<name>A0A6I4IP02_9SPHI</name>
<sequence length="100" mass="11062">MSNYMISLPASTATATKKGTIHDPKSNLKVGAFKFTKSKFKPRKGEVQYFVTAGKKTFAFETEGFKKGHRQVLILEMIARFCVYIGLIGAKIHSSLPSFG</sequence>
<evidence type="ECO:0000313" key="1">
    <source>
        <dbReference type="EMBL" id="QQL50672.1"/>
    </source>
</evidence>
<evidence type="ECO:0000313" key="2">
    <source>
        <dbReference type="Proteomes" id="UP000429232"/>
    </source>
</evidence>
<dbReference type="AlphaFoldDB" id="A0A6I4IP02"/>
<protein>
    <submittedName>
        <fullName evidence="1">Uncharacterized protein</fullName>
    </submittedName>
</protein>